<gene>
    <name evidence="6" type="ORF">HHI36_018259</name>
</gene>
<reference evidence="6 7" key="1">
    <citation type="journal article" date="2021" name="BMC Biol.">
        <title>Horizontally acquired antibacterial genes associated with adaptive radiation of ladybird beetles.</title>
        <authorList>
            <person name="Li H.S."/>
            <person name="Tang X.F."/>
            <person name="Huang Y.H."/>
            <person name="Xu Z.Y."/>
            <person name="Chen M.L."/>
            <person name="Du X.Y."/>
            <person name="Qiu B.Y."/>
            <person name="Chen P.T."/>
            <person name="Zhang W."/>
            <person name="Slipinski A."/>
            <person name="Escalona H.E."/>
            <person name="Waterhouse R.M."/>
            <person name="Zwick A."/>
            <person name="Pang H."/>
        </authorList>
    </citation>
    <scope>NUCLEOTIDE SEQUENCE [LARGE SCALE GENOMIC DNA]</scope>
    <source>
        <strain evidence="6">SYSU2018</strain>
    </source>
</reference>
<comment type="subcellular location">
    <subcellularLocation>
        <location evidence="1">Membrane</location>
        <topology evidence="1">Single-pass membrane protein</topology>
    </subcellularLocation>
</comment>
<evidence type="ECO:0000256" key="2">
    <source>
        <dbReference type="ARBA" id="ARBA00022692"/>
    </source>
</evidence>
<sequence length="546" mass="63451">MSSISGLYSPLPQSISDSDSERELHMDSLCSSNHQSNGDQDMKSKMYRLNGPYSKHLQELPQAKMIKPKMSSIRKMVFVFSIIICFLPIVVFLWILPCEIDTCPVKISNWETQQEGVEMKGMINLFFERFKKHFNLAVQYKGDLNSQEILKHGVISFQGNNGGVNWYFRQSVIPERLDCSRIDVDLDGIPDCLLLDERGLKAVEVVSGQTIWHVHSHEEKTIIDNLQFPIVLKDLNGDGVDELLSVYQRKYIMIICGRTGKALSSIMVEQCNEVENLQHLNEYITFHCTNETDLYFKVKLSEITEKYADASVILNFEKYDYKYSDIDSYNLDGYKLDIGNYEKCPDCKSILKLFNSKNKLVYSRSYNKTYIAKPSKFKFGSTKFKSMMLKGHTEGYIVKLWEWYERFNPKRSTDYPFNFKRDNLNNTNFGNIITERVILITFNDTNYNVIEASSTNITQLCFFIENHVSNCQPDVKNQEDSILIFDLDRDGSQELISYSSSFYFRENSKFATNPWQLISTIKLLKLESELPKLYDTRQSFGLFPEY</sequence>
<dbReference type="InterPro" id="IPR045232">
    <property type="entry name" value="FAM234"/>
</dbReference>
<name>A0ABD2NZV2_9CUCU</name>
<evidence type="ECO:0000256" key="4">
    <source>
        <dbReference type="ARBA" id="ARBA00023136"/>
    </source>
</evidence>
<evidence type="ECO:0000256" key="5">
    <source>
        <dbReference type="SAM" id="Phobius"/>
    </source>
</evidence>
<proteinExistence type="predicted"/>
<organism evidence="6 7">
    <name type="scientific">Cryptolaemus montrouzieri</name>
    <dbReference type="NCBI Taxonomy" id="559131"/>
    <lineage>
        <taxon>Eukaryota</taxon>
        <taxon>Metazoa</taxon>
        <taxon>Ecdysozoa</taxon>
        <taxon>Arthropoda</taxon>
        <taxon>Hexapoda</taxon>
        <taxon>Insecta</taxon>
        <taxon>Pterygota</taxon>
        <taxon>Neoptera</taxon>
        <taxon>Endopterygota</taxon>
        <taxon>Coleoptera</taxon>
        <taxon>Polyphaga</taxon>
        <taxon>Cucujiformia</taxon>
        <taxon>Coccinelloidea</taxon>
        <taxon>Coccinellidae</taxon>
        <taxon>Scymninae</taxon>
        <taxon>Scymnini</taxon>
        <taxon>Cryptolaemus</taxon>
    </lineage>
</organism>
<dbReference type="Proteomes" id="UP001516400">
    <property type="component" value="Unassembled WGS sequence"/>
</dbReference>
<dbReference type="InterPro" id="IPR028994">
    <property type="entry name" value="Integrin_alpha_N"/>
</dbReference>
<evidence type="ECO:0000313" key="6">
    <source>
        <dbReference type="EMBL" id="KAL3284091.1"/>
    </source>
</evidence>
<protein>
    <submittedName>
        <fullName evidence="6">Uncharacterized protein</fullName>
    </submittedName>
</protein>
<feature type="transmembrane region" description="Helical" evidence="5">
    <location>
        <begin position="76"/>
        <end position="96"/>
    </location>
</feature>
<dbReference type="AlphaFoldDB" id="A0ABD2NZV2"/>
<dbReference type="PANTHER" id="PTHR21419:SF29">
    <property type="entry name" value="LD24894P"/>
    <property type="match status" value="1"/>
</dbReference>
<keyword evidence="3 5" id="KW-1133">Transmembrane helix</keyword>
<dbReference type="GO" id="GO:0016020">
    <property type="term" value="C:membrane"/>
    <property type="evidence" value="ECO:0007669"/>
    <property type="project" value="UniProtKB-SubCell"/>
</dbReference>
<evidence type="ECO:0000313" key="7">
    <source>
        <dbReference type="Proteomes" id="UP001516400"/>
    </source>
</evidence>
<evidence type="ECO:0000256" key="3">
    <source>
        <dbReference type="ARBA" id="ARBA00022989"/>
    </source>
</evidence>
<dbReference type="PANTHER" id="PTHR21419">
    <property type="match status" value="1"/>
</dbReference>
<dbReference type="EMBL" id="JABFTP020000165">
    <property type="protein sequence ID" value="KAL3284091.1"/>
    <property type="molecule type" value="Genomic_DNA"/>
</dbReference>
<evidence type="ECO:0000256" key="1">
    <source>
        <dbReference type="ARBA" id="ARBA00004167"/>
    </source>
</evidence>
<dbReference type="SUPFAM" id="SSF69318">
    <property type="entry name" value="Integrin alpha N-terminal domain"/>
    <property type="match status" value="1"/>
</dbReference>
<keyword evidence="2 5" id="KW-0812">Transmembrane</keyword>
<comment type="caution">
    <text evidence="6">The sequence shown here is derived from an EMBL/GenBank/DDBJ whole genome shotgun (WGS) entry which is preliminary data.</text>
</comment>
<keyword evidence="7" id="KW-1185">Reference proteome</keyword>
<accession>A0ABD2NZV2</accession>
<keyword evidence="4 5" id="KW-0472">Membrane</keyword>